<dbReference type="AlphaFoldDB" id="A0AAD7CSD6"/>
<feature type="transmembrane region" description="Helical" evidence="1">
    <location>
        <begin position="115"/>
        <end position="136"/>
    </location>
</feature>
<comment type="caution">
    <text evidence="2">The sequence shown here is derived from an EMBL/GenBank/DDBJ whole genome shotgun (WGS) entry which is preliminary data.</text>
</comment>
<name>A0AAD7CSD6_MYCRO</name>
<keyword evidence="3" id="KW-1185">Reference proteome</keyword>
<evidence type="ECO:0000313" key="2">
    <source>
        <dbReference type="EMBL" id="KAJ7661005.1"/>
    </source>
</evidence>
<organism evidence="2 3">
    <name type="scientific">Mycena rosella</name>
    <name type="common">Pink bonnet</name>
    <name type="synonym">Agaricus rosellus</name>
    <dbReference type="NCBI Taxonomy" id="1033263"/>
    <lineage>
        <taxon>Eukaryota</taxon>
        <taxon>Fungi</taxon>
        <taxon>Dikarya</taxon>
        <taxon>Basidiomycota</taxon>
        <taxon>Agaricomycotina</taxon>
        <taxon>Agaricomycetes</taxon>
        <taxon>Agaricomycetidae</taxon>
        <taxon>Agaricales</taxon>
        <taxon>Marasmiineae</taxon>
        <taxon>Mycenaceae</taxon>
        <taxon>Mycena</taxon>
    </lineage>
</organism>
<keyword evidence="1" id="KW-0472">Membrane</keyword>
<gene>
    <name evidence="2" type="ORF">B0H17DRAFT_1144861</name>
</gene>
<sequence length="193" mass="22098">MIKVRNVRITAPVILCYSKIPDLDQVRARGGKREHAEEEKRAAGRSRSCCFAERPRKLMAMVARERQRSGLRERELGEEAGHGKKFERAKYELGSGTRKYAKLLQRKRGKALRPITTFLEIKVWASFLLTLLALASSDPWRLLRVMLLDAAWPRLDLRPFPTHKDVDQERLAQPGEAGSRWAHRHGVDALGVH</sequence>
<accession>A0AAD7CSD6</accession>
<dbReference type="EMBL" id="JARKIE010000255">
    <property type="protein sequence ID" value="KAJ7661005.1"/>
    <property type="molecule type" value="Genomic_DNA"/>
</dbReference>
<evidence type="ECO:0000256" key="1">
    <source>
        <dbReference type="SAM" id="Phobius"/>
    </source>
</evidence>
<protein>
    <submittedName>
        <fullName evidence="2">Uncharacterized protein</fullName>
    </submittedName>
</protein>
<dbReference type="Proteomes" id="UP001221757">
    <property type="component" value="Unassembled WGS sequence"/>
</dbReference>
<evidence type="ECO:0000313" key="3">
    <source>
        <dbReference type="Proteomes" id="UP001221757"/>
    </source>
</evidence>
<keyword evidence="1" id="KW-1133">Transmembrane helix</keyword>
<keyword evidence="1" id="KW-0812">Transmembrane</keyword>
<proteinExistence type="predicted"/>
<reference evidence="2" key="1">
    <citation type="submission" date="2023-03" db="EMBL/GenBank/DDBJ databases">
        <title>Massive genome expansion in bonnet fungi (Mycena s.s.) driven by repeated elements and novel gene families across ecological guilds.</title>
        <authorList>
            <consortium name="Lawrence Berkeley National Laboratory"/>
            <person name="Harder C.B."/>
            <person name="Miyauchi S."/>
            <person name="Viragh M."/>
            <person name="Kuo A."/>
            <person name="Thoen E."/>
            <person name="Andreopoulos B."/>
            <person name="Lu D."/>
            <person name="Skrede I."/>
            <person name="Drula E."/>
            <person name="Henrissat B."/>
            <person name="Morin E."/>
            <person name="Kohler A."/>
            <person name="Barry K."/>
            <person name="LaButti K."/>
            <person name="Morin E."/>
            <person name="Salamov A."/>
            <person name="Lipzen A."/>
            <person name="Mereny Z."/>
            <person name="Hegedus B."/>
            <person name="Baldrian P."/>
            <person name="Stursova M."/>
            <person name="Weitz H."/>
            <person name="Taylor A."/>
            <person name="Grigoriev I.V."/>
            <person name="Nagy L.G."/>
            <person name="Martin F."/>
            <person name="Kauserud H."/>
        </authorList>
    </citation>
    <scope>NUCLEOTIDE SEQUENCE</scope>
    <source>
        <strain evidence="2">CBHHK067</strain>
    </source>
</reference>